<name>A0A7W4I868_GLUDI</name>
<feature type="coiled-coil region" evidence="1">
    <location>
        <begin position="54"/>
        <end position="81"/>
    </location>
</feature>
<dbReference type="AlphaFoldDB" id="A0A7W4I868"/>
<proteinExistence type="predicted"/>
<evidence type="ECO:0000313" key="3">
    <source>
        <dbReference type="Proteomes" id="UP000550787"/>
    </source>
</evidence>
<keyword evidence="1" id="KW-0175">Coiled coil</keyword>
<gene>
    <name evidence="2" type="ORF">HLH33_17615</name>
</gene>
<evidence type="ECO:0000256" key="1">
    <source>
        <dbReference type="SAM" id="Coils"/>
    </source>
</evidence>
<comment type="caution">
    <text evidence="2">The sequence shown here is derived from an EMBL/GenBank/DDBJ whole genome shotgun (WGS) entry which is preliminary data.</text>
</comment>
<dbReference type="EMBL" id="JABEQG010000057">
    <property type="protein sequence ID" value="MBB2158091.1"/>
    <property type="molecule type" value="Genomic_DNA"/>
</dbReference>
<organism evidence="2 3">
    <name type="scientific">Gluconacetobacter diazotrophicus</name>
    <name type="common">Acetobacter diazotrophicus</name>
    <dbReference type="NCBI Taxonomy" id="33996"/>
    <lineage>
        <taxon>Bacteria</taxon>
        <taxon>Pseudomonadati</taxon>
        <taxon>Pseudomonadota</taxon>
        <taxon>Alphaproteobacteria</taxon>
        <taxon>Acetobacterales</taxon>
        <taxon>Acetobacteraceae</taxon>
        <taxon>Gluconacetobacter</taxon>
    </lineage>
</organism>
<sequence>MTTSMPTQDPASSQSRALLQIFATLQQHGQVLAEIHQMVSPPETSDEPDLRELIMRIATAIERQNEALDNLVEQIEGVERRLASGGAIR</sequence>
<evidence type="ECO:0000313" key="2">
    <source>
        <dbReference type="EMBL" id="MBB2158091.1"/>
    </source>
</evidence>
<dbReference type="Proteomes" id="UP000550787">
    <property type="component" value="Unassembled WGS sequence"/>
</dbReference>
<protein>
    <submittedName>
        <fullName evidence="2">Uncharacterized protein</fullName>
    </submittedName>
</protein>
<accession>A0A7W4I868</accession>
<dbReference type="RefSeq" id="WP_183116535.1">
    <property type="nucleotide sequence ID" value="NZ_JABEQG010000057.1"/>
</dbReference>
<reference evidence="2 3" key="1">
    <citation type="submission" date="2020-04" db="EMBL/GenBank/DDBJ databases">
        <title>Description of novel Gluconacetobacter.</title>
        <authorList>
            <person name="Sombolestani A."/>
        </authorList>
    </citation>
    <scope>NUCLEOTIDE SEQUENCE [LARGE SCALE GENOMIC DNA]</scope>
    <source>
        <strain evidence="2 3">LMG 7603</strain>
    </source>
</reference>